<dbReference type="Pfam" id="PF04261">
    <property type="entry name" value="Dyp_perox_N"/>
    <property type="match status" value="1"/>
</dbReference>
<dbReference type="InterPro" id="IPR006314">
    <property type="entry name" value="Dyp_peroxidase"/>
</dbReference>
<evidence type="ECO:0000256" key="2">
    <source>
        <dbReference type="ARBA" id="ARBA00022559"/>
    </source>
</evidence>
<evidence type="ECO:0000259" key="7">
    <source>
        <dbReference type="Pfam" id="PF04261"/>
    </source>
</evidence>
<dbReference type="PANTHER" id="PTHR30521">
    <property type="entry name" value="DEFERROCHELATASE/PEROXIDASE"/>
    <property type="match status" value="1"/>
</dbReference>
<keyword evidence="5" id="KW-0408">Iron</keyword>
<dbReference type="Proteomes" id="UP001470023">
    <property type="component" value="Unassembled WGS sequence"/>
</dbReference>
<evidence type="ECO:0000256" key="3">
    <source>
        <dbReference type="ARBA" id="ARBA00022723"/>
    </source>
</evidence>
<evidence type="ECO:0000256" key="5">
    <source>
        <dbReference type="ARBA" id="ARBA00023004"/>
    </source>
</evidence>
<evidence type="ECO:0000256" key="1">
    <source>
        <dbReference type="ARBA" id="ARBA00001970"/>
    </source>
</evidence>
<dbReference type="RefSeq" id="WP_351945577.1">
    <property type="nucleotide sequence ID" value="NZ_JBEOYA010000015.1"/>
</dbReference>
<dbReference type="SUPFAM" id="SSF54909">
    <property type="entry name" value="Dimeric alpha+beta barrel"/>
    <property type="match status" value="1"/>
</dbReference>
<evidence type="ECO:0000313" key="10">
    <source>
        <dbReference type="Proteomes" id="UP001470023"/>
    </source>
</evidence>
<dbReference type="Pfam" id="PF20628">
    <property type="entry name" value="Dyp_perox_C"/>
    <property type="match status" value="1"/>
</dbReference>
<keyword evidence="3" id="KW-0479">Metal-binding</keyword>
<dbReference type="InterPro" id="IPR048328">
    <property type="entry name" value="Dyp_perox_C"/>
</dbReference>
<dbReference type="NCBIfam" id="TIGR01413">
    <property type="entry name" value="Dyp_perox_fam"/>
    <property type="match status" value="1"/>
</dbReference>
<gene>
    <name evidence="9" type="ORF">ABT272_06770</name>
</gene>
<evidence type="ECO:0000313" key="9">
    <source>
        <dbReference type="EMBL" id="MER6427437.1"/>
    </source>
</evidence>
<organism evidence="9 10">
    <name type="scientific">Streptomyces sp. 900105245</name>
    <dbReference type="NCBI Taxonomy" id="3154379"/>
    <lineage>
        <taxon>Bacteria</taxon>
        <taxon>Bacillati</taxon>
        <taxon>Actinomycetota</taxon>
        <taxon>Actinomycetes</taxon>
        <taxon>Kitasatosporales</taxon>
        <taxon>Streptomycetaceae</taxon>
        <taxon>Streptomyces</taxon>
    </lineage>
</organism>
<keyword evidence="4" id="KW-0560">Oxidoreductase</keyword>
<accession>A0ABV1U131</accession>
<dbReference type="InterPro" id="IPR011008">
    <property type="entry name" value="Dimeric_a/b-barrel"/>
</dbReference>
<comment type="similarity">
    <text evidence="6">Belongs to the DyP-type peroxidase family.</text>
</comment>
<proteinExistence type="inferred from homology"/>
<dbReference type="GO" id="GO:0004601">
    <property type="term" value="F:peroxidase activity"/>
    <property type="evidence" value="ECO:0007669"/>
    <property type="project" value="UniProtKB-KW"/>
</dbReference>
<protein>
    <submittedName>
        <fullName evidence="9">Dyp-type peroxidase</fullName>
    </submittedName>
</protein>
<dbReference type="InterPro" id="IPR048327">
    <property type="entry name" value="Dyp_perox_N"/>
</dbReference>
<evidence type="ECO:0000259" key="8">
    <source>
        <dbReference type="Pfam" id="PF20628"/>
    </source>
</evidence>
<dbReference type="PANTHER" id="PTHR30521:SF0">
    <property type="entry name" value="DYP-TYPE PEROXIDASE FAMILY PROTEIN"/>
    <property type="match status" value="1"/>
</dbReference>
<evidence type="ECO:0000256" key="6">
    <source>
        <dbReference type="ARBA" id="ARBA00025737"/>
    </source>
</evidence>
<sequence length="311" mass="34401">MVEPQPVVVPPARAAVFLVATIAPDGEDTVRDLLEDVSGLRRSVAFRAPDMELSCVVGIGSAAWDRLFSGPRPRELHPFTDLLGPRHQARGTPADLLFHVRAQRMDLCFELARLLGERLGEAATVVDEVHGFKFFDERDLLGFVDGSENPEGGLADDAVFIGDEDADFRGGSYVIVQKYLHDMAAWNALTADEQEKVIGRTKQANVELPDDVKPDDSHVALNTITDEEGNERKIVRENMPFGNIAQGEFGTYFIGYARTPDVTEEMLRNMFLGRQPGRHDRILDFSVPVTGSLFHVPTLTFLDDLPASPRS</sequence>
<evidence type="ECO:0000256" key="4">
    <source>
        <dbReference type="ARBA" id="ARBA00023002"/>
    </source>
</evidence>
<name>A0ABV1U131_9ACTN</name>
<dbReference type="EMBL" id="JBEPAZ010000004">
    <property type="protein sequence ID" value="MER6427437.1"/>
    <property type="molecule type" value="Genomic_DNA"/>
</dbReference>
<keyword evidence="2 9" id="KW-0575">Peroxidase</keyword>
<feature type="domain" description="Dyp-type peroxidase N-terminal" evidence="7">
    <location>
        <begin position="5"/>
        <end position="133"/>
    </location>
</feature>
<reference evidence="9 10" key="1">
    <citation type="submission" date="2024-06" db="EMBL/GenBank/DDBJ databases">
        <title>The Natural Products Discovery Center: Release of the First 8490 Sequenced Strains for Exploring Actinobacteria Biosynthetic Diversity.</title>
        <authorList>
            <person name="Kalkreuter E."/>
            <person name="Kautsar S.A."/>
            <person name="Yang D."/>
            <person name="Bader C.D."/>
            <person name="Teijaro C.N."/>
            <person name="Fluegel L."/>
            <person name="Davis C.M."/>
            <person name="Simpson J.R."/>
            <person name="Lauterbach L."/>
            <person name="Steele A.D."/>
            <person name="Gui C."/>
            <person name="Meng S."/>
            <person name="Li G."/>
            <person name="Viehrig K."/>
            <person name="Ye F."/>
            <person name="Su P."/>
            <person name="Kiefer A.F."/>
            <person name="Nichols A."/>
            <person name="Cepeda A.J."/>
            <person name="Yan W."/>
            <person name="Fan B."/>
            <person name="Jiang Y."/>
            <person name="Adhikari A."/>
            <person name="Zheng C.-J."/>
            <person name="Schuster L."/>
            <person name="Cowan T.M."/>
            <person name="Smanski M.J."/>
            <person name="Chevrette M.G."/>
            <person name="De Carvalho L.P.S."/>
            <person name="Shen B."/>
        </authorList>
    </citation>
    <scope>NUCLEOTIDE SEQUENCE [LARGE SCALE GENOMIC DNA]</scope>
    <source>
        <strain evidence="9 10">NPDC001166</strain>
    </source>
</reference>
<comment type="cofactor">
    <cofactor evidence="1">
        <name>heme b</name>
        <dbReference type="ChEBI" id="CHEBI:60344"/>
    </cofactor>
</comment>
<dbReference type="PROSITE" id="PS51404">
    <property type="entry name" value="DYP_PEROXIDASE"/>
    <property type="match status" value="1"/>
</dbReference>
<comment type="caution">
    <text evidence="9">The sequence shown here is derived from an EMBL/GenBank/DDBJ whole genome shotgun (WGS) entry which is preliminary data.</text>
</comment>
<feature type="domain" description="Dyp-type peroxidase C-terminal" evidence="8">
    <location>
        <begin position="136"/>
        <end position="299"/>
    </location>
</feature>
<keyword evidence="10" id="KW-1185">Reference proteome</keyword>